<organism evidence="7 8">
    <name type="scientific">Candidatus Thiothrix phosphatis</name>
    <dbReference type="NCBI Taxonomy" id="3112415"/>
    <lineage>
        <taxon>Bacteria</taxon>
        <taxon>Pseudomonadati</taxon>
        <taxon>Pseudomonadota</taxon>
        <taxon>Gammaproteobacteria</taxon>
        <taxon>Thiotrichales</taxon>
        <taxon>Thiotrichaceae</taxon>
        <taxon>Thiothrix</taxon>
    </lineage>
</organism>
<keyword evidence="6" id="KW-0732">Signal</keyword>
<dbReference type="InterPro" id="IPR010980">
    <property type="entry name" value="Cyt_c/b562"/>
</dbReference>
<keyword evidence="8" id="KW-1185">Reference proteome</keyword>
<evidence type="ECO:0000313" key="8">
    <source>
        <dbReference type="Proteomes" id="UP001308005"/>
    </source>
</evidence>
<dbReference type="Proteomes" id="UP001308005">
    <property type="component" value="Unassembled WGS sequence"/>
</dbReference>
<dbReference type="SUPFAM" id="SSF47175">
    <property type="entry name" value="Cytochromes"/>
    <property type="match status" value="1"/>
</dbReference>
<proteinExistence type="predicted"/>
<evidence type="ECO:0000256" key="3">
    <source>
        <dbReference type="ARBA" id="ARBA00022723"/>
    </source>
</evidence>
<reference evidence="8" key="1">
    <citation type="submission" date="2023-07" db="EMBL/GenBank/DDBJ databases">
        <title>The carbon used by Thiothrix.</title>
        <authorList>
            <person name="Chen L."/>
        </authorList>
    </citation>
    <scope>NUCLEOTIDE SEQUENCE [LARGE SCALE GENOMIC DNA]</scope>
</reference>
<dbReference type="InterPro" id="IPR012127">
    <property type="entry name" value="Cyt_c_prime"/>
</dbReference>
<evidence type="ECO:0000313" key="7">
    <source>
        <dbReference type="EMBL" id="MEB4592746.1"/>
    </source>
</evidence>
<accession>A0ABU6D1L5</accession>
<keyword evidence="1" id="KW-0813">Transport</keyword>
<dbReference type="Gene3D" id="1.20.120.10">
    <property type="entry name" value="Cytochrome c/b562"/>
    <property type="match status" value="1"/>
</dbReference>
<dbReference type="PROSITE" id="PS51009">
    <property type="entry name" value="CYTCII"/>
    <property type="match status" value="1"/>
</dbReference>
<dbReference type="InterPro" id="IPR015984">
    <property type="entry name" value="Cyt_c_prime_subgr"/>
</dbReference>
<keyword evidence="4" id="KW-0249">Electron transport</keyword>
<evidence type="ECO:0000256" key="2">
    <source>
        <dbReference type="ARBA" id="ARBA00022617"/>
    </source>
</evidence>
<comment type="caution">
    <text evidence="7">The sequence shown here is derived from an EMBL/GenBank/DDBJ whole genome shotgun (WGS) entry which is preliminary data.</text>
</comment>
<protein>
    <submittedName>
        <fullName evidence="7">Cytochrome c</fullName>
    </submittedName>
</protein>
<keyword evidence="3" id="KW-0479">Metal-binding</keyword>
<evidence type="ECO:0000256" key="4">
    <source>
        <dbReference type="ARBA" id="ARBA00022982"/>
    </source>
</evidence>
<dbReference type="RefSeq" id="WP_324697209.1">
    <property type="nucleotide sequence ID" value="NZ_JAYMYJ010000142.1"/>
</dbReference>
<evidence type="ECO:0000256" key="5">
    <source>
        <dbReference type="ARBA" id="ARBA00023004"/>
    </source>
</evidence>
<feature type="signal peptide" evidence="6">
    <location>
        <begin position="1"/>
        <end position="25"/>
    </location>
</feature>
<sequence>MNLFQKTAAITIAVISIGFVSSVMAHEDEAKSPEEMAIGYRQNAFHMIKYHFGPMAGMVKGEKEFNAEEFLKNAEAVATLSKFPINGFIEGSDMGKTEAKSKIWENMDDFKKKMETFQIEAASLAEVAKGGDMAAIKPQFGKVGESCKACHKEYKED</sequence>
<keyword evidence="5" id="KW-0408">Iron</keyword>
<gene>
    <name evidence="7" type="ORF">VSS37_17310</name>
</gene>
<dbReference type="Pfam" id="PF01322">
    <property type="entry name" value="Cytochrom_C_2"/>
    <property type="match status" value="1"/>
</dbReference>
<evidence type="ECO:0000256" key="6">
    <source>
        <dbReference type="SAM" id="SignalP"/>
    </source>
</evidence>
<dbReference type="PRINTS" id="PR00608">
    <property type="entry name" value="CYTCHROMECII"/>
</dbReference>
<feature type="chain" id="PRO_5046472856" evidence="6">
    <location>
        <begin position="26"/>
        <end position="157"/>
    </location>
</feature>
<dbReference type="InterPro" id="IPR002321">
    <property type="entry name" value="Cyt_c_II"/>
</dbReference>
<dbReference type="PIRSF" id="PIRSF000027">
    <property type="entry name" value="Cytc_c_prime"/>
    <property type="match status" value="1"/>
</dbReference>
<evidence type="ECO:0000256" key="1">
    <source>
        <dbReference type="ARBA" id="ARBA00022448"/>
    </source>
</evidence>
<dbReference type="EMBL" id="JAYMYJ010000142">
    <property type="protein sequence ID" value="MEB4592746.1"/>
    <property type="molecule type" value="Genomic_DNA"/>
</dbReference>
<keyword evidence="2" id="KW-0349">Heme</keyword>
<reference evidence="7 8" key="2">
    <citation type="submission" date="2024-01" db="EMBL/GenBank/DDBJ databases">
        <authorList>
            <person name="Xie X."/>
        </authorList>
    </citation>
    <scope>NUCLEOTIDE SEQUENCE [LARGE SCALE GENOMIC DNA]</scope>
    <source>
        <strain evidence="7">SCUT-1</strain>
    </source>
</reference>
<name>A0ABU6D1L5_9GAMM</name>